<evidence type="ECO:0000259" key="5">
    <source>
        <dbReference type="Pfam" id="PF03865"/>
    </source>
</evidence>
<feature type="chain" id="PRO_5005650463" evidence="4">
    <location>
        <begin position="22"/>
        <end position="547"/>
    </location>
</feature>
<dbReference type="Proteomes" id="UP000033874">
    <property type="component" value="Unassembled WGS sequence"/>
</dbReference>
<dbReference type="STRING" id="56193.YP76_11145"/>
<evidence type="ECO:0000256" key="4">
    <source>
        <dbReference type="SAM" id="SignalP"/>
    </source>
</evidence>
<keyword evidence="4" id="KW-0732">Signal</keyword>
<dbReference type="PIRSF" id="PIRSF029745">
    <property type="entry name" value="FhaC"/>
    <property type="match status" value="1"/>
</dbReference>
<keyword evidence="1" id="KW-1134">Transmembrane beta strand</keyword>
<dbReference type="AlphaFoldDB" id="A0A0M3APE4"/>
<keyword evidence="3" id="KW-0998">Cell outer membrane</keyword>
<protein>
    <submittedName>
        <fullName evidence="7">Peptidase S33</fullName>
    </submittedName>
</protein>
<evidence type="ECO:0000256" key="1">
    <source>
        <dbReference type="ARBA" id="ARBA00022452"/>
    </source>
</evidence>
<dbReference type="Gene3D" id="3.10.20.310">
    <property type="entry name" value="membrane protein fhac"/>
    <property type="match status" value="1"/>
</dbReference>
<dbReference type="InterPro" id="IPR005565">
    <property type="entry name" value="Hemolysn_activator_HlyB_C"/>
</dbReference>
<feature type="domain" description="Haemolysin activator HlyB C-terminal" evidence="5">
    <location>
        <begin position="213"/>
        <end position="509"/>
    </location>
</feature>
<evidence type="ECO:0000256" key="2">
    <source>
        <dbReference type="ARBA" id="ARBA00022692"/>
    </source>
</evidence>
<dbReference type="Pfam" id="PF08479">
    <property type="entry name" value="POTRA_2"/>
    <property type="match status" value="1"/>
</dbReference>
<dbReference type="InterPro" id="IPR051544">
    <property type="entry name" value="TPS_OM_transporter"/>
</dbReference>
<dbReference type="Gene3D" id="2.40.160.50">
    <property type="entry name" value="membrane protein fhac: a member of the omp85/tpsb transporter family"/>
    <property type="match status" value="1"/>
</dbReference>
<dbReference type="EMBL" id="LBIC01000005">
    <property type="protein sequence ID" value="KKW92062.1"/>
    <property type="molecule type" value="Genomic_DNA"/>
</dbReference>
<dbReference type="InterPro" id="IPR013686">
    <property type="entry name" value="Polypept-transport_assoc_ShlB"/>
</dbReference>
<evidence type="ECO:0000313" key="8">
    <source>
        <dbReference type="Proteomes" id="UP000033874"/>
    </source>
</evidence>
<organism evidence="7 8">
    <name type="scientific">Sphingobium chungbukense</name>
    <dbReference type="NCBI Taxonomy" id="56193"/>
    <lineage>
        <taxon>Bacteria</taxon>
        <taxon>Pseudomonadati</taxon>
        <taxon>Pseudomonadota</taxon>
        <taxon>Alphaproteobacteria</taxon>
        <taxon>Sphingomonadales</taxon>
        <taxon>Sphingomonadaceae</taxon>
        <taxon>Sphingobium</taxon>
    </lineage>
</organism>
<name>A0A0M3APE4_9SPHN</name>
<feature type="signal peptide" evidence="4">
    <location>
        <begin position="1"/>
        <end position="21"/>
    </location>
</feature>
<gene>
    <name evidence="7" type="ORF">YP76_11145</name>
</gene>
<dbReference type="GO" id="GO:0098046">
    <property type="term" value="C:type V protein secretion system complex"/>
    <property type="evidence" value="ECO:0007669"/>
    <property type="project" value="TreeGrafter"/>
</dbReference>
<evidence type="ECO:0000259" key="6">
    <source>
        <dbReference type="Pfam" id="PF08479"/>
    </source>
</evidence>
<evidence type="ECO:0000256" key="3">
    <source>
        <dbReference type="ARBA" id="ARBA00023237"/>
    </source>
</evidence>
<reference evidence="7 8" key="1">
    <citation type="submission" date="2015-04" db="EMBL/GenBank/DDBJ databases">
        <title>Genome sequence of aromatic hydrocarbons-degrading Sphingobium chungbukense DJ77.</title>
        <authorList>
            <person name="Kim Y.-C."/>
            <person name="Chae J.-C."/>
        </authorList>
    </citation>
    <scope>NUCLEOTIDE SEQUENCE [LARGE SCALE GENOMIC DNA]</scope>
    <source>
        <strain evidence="7 8">DJ77</strain>
    </source>
</reference>
<dbReference type="GO" id="GO:0046819">
    <property type="term" value="P:protein secretion by the type V secretion system"/>
    <property type="evidence" value="ECO:0007669"/>
    <property type="project" value="TreeGrafter"/>
</dbReference>
<keyword evidence="8" id="KW-1185">Reference proteome</keyword>
<keyword evidence="1" id="KW-0472">Membrane</keyword>
<proteinExistence type="predicted"/>
<dbReference type="PANTHER" id="PTHR34597:SF6">
    <property type="entry name" value="BLR6126 PROTEIN"/>
    <property type="match status" value="1"/>
</dbReference>
<dbReference type="GO" id="GO:0008320">
    <property type="term" value="F:protein transmembrane transporter activity"/>
    <property type="evidence" value="ECO:0007669"/>
    <property type="project" value="TreeGrafter"/>
</dbReference>
<dbReference type="PATRIC" id="fig|56193.3.peg.2317"/>
<accession>A0A0M3APE4</accession>
<evidence type="ECO:0000313" key="7">
    <source>
        <dbReference type="EMBL" id="KKW92062.1"/>
    </source>
</evidence>
<keyword evidence="2" id="KW-0812">Transmembrane</keyword>
<dbReference type="Pfam" id="PF03865">
    <property type="entry name" value="ShlB"/>
    <property type="match status" value="1"/>
</dbReference>
<sequence length="547" mass="58487">MVKGILLAVLLGFMPLSPAVAQDRPSVPVIDRDRSDRIEPQIAPPATSPLPPAPSVQLVRPSPAAAAVLLTALRYAGTTLSQARLDAATAPFIGRPLTADAIQDIADAIGALYAGSDIAFYSVSIPAQTPHGGVLTVRLVEGRVRDYRVTGLPPGMPTGLIAAHMRRLMRDAPLRKSRLERTLSLLRDMPGQTVDAQVRQLAQPGDLLIDLIVKRKQVRIGLLLDNSGVNNVVDGIQAQLSLTINGLAREGDSTRLSGYMPFYPDRYQYYAFSHSTPIRSNGLTLTAQAAHVQTRSRDNRTQGDATLAGLSFSYPLLRSYKTNLTVTASLDGIDSHNYFLDTRFGDYRSRVLRLGASWSHADATNGQALSVVVSQGLDALGARPFAGFSETGFTKVNLQAVAVKRLTGKLTLKATAKGQYSKDNLPVTERFALGGRGAGMAYSLGTLTAEQALAGSIEIAWSLPARSPLLKEATLFAALDGALAHATARPAYGLAAQDHRLASAGGGLRLGLGPKWHLSAEIAVPVKRPAPSYRRKTRFFFGIGRAF</sequence>
<feature type="domain" description="Polypeptide-transport-associated ShlB-type" evidence="6">
    <location>
        <begin position="75"/>
        <end position="142"/>
    </location>
</feature>
<dbReference type="InterPro" id="IPR027282">
    <property type="entry name" value="TPS"/>
</dbReference>
<dbReference type="PANTHER" id="PTHR34597">
    <property type="entry name" value="SLR1661 PROTEIN"/>
    <property type="match status" value="1"/>
</dbReference>
<comment type="caution">
    <text evidence="7">The sequence shown here is derived from an EMBL/GenBank/DDBJ whole genome shotgun (WGS) entry which is preliminary data.</text>
</comment>